<comment type="subcellular location">
    <subcellularLocation>
        <location evidence="1">Cell membrane</location>
        <topology evidence="1">Multi-pass membrane protein</topology>
    </subcellularLocation>
</comment>
<organism evidence="7 8">
    <name type="scientific">Vulgatibacter incomptus</name>
    <dbReference type="NCBI Taxonomy" id="1391653"/>
    <lineage>
        <taxon>Bacteria</taxon>
        <taxon>Pseudomonadati</taxon>
        <taxon>Myxococcota</taxon>
        <taxon>Myxococcia</taxon>
        <taxon>Myxococcales</taxon>
        <taxon>Cystobacterineae</taxon>
        <taxon>Vulgatibacteraceae</taxon>
        <taxon>Vulgatibacter</taxon>
    </lineage>
</organism>
<keyword evidence="8" id="KW-1185">Reference proteome</keyword>
<evidence type="ECO:0000256" key="3">
    <source>
        <dbReference type="ARBA" id="ARBA00022692"/>
    </source>
</evidence>
<protein>
    <recommendedName>
        <fullName evidence="9">Dolichol-P-glucose synthetase</fullName>
    </recommendedName>
</protein>
<dbReference type="GO" id="GO:0005886">
    <property type="term" value="C:plasma membrane"/>
    <property type="evidence" value="ECO:0007669"/>
    <property type="project" value="UniProtKB-SubCell"/>
</dbReference>
<dbReference type="STRING" id="1391653.AKJ08_2332"/>
<keyword evidence="5 6" id="KW-0472">Membrane</keyword>
<keyword evidence="3 6" id="KW-0812">Transmembrane</keyword>
<evidence type="ECO:0000256" key="1">
    <source>
        <dbReference type="ARBA" id="ARBA00004651"/>
    </source>
</evidence>
<evidence type="ECO:0000256" key="5">
    <source>
        <dbReference type="ARBA" id="ARBA00023136"/>
    </source>
</evidence>
<feature type="transmembrane region" description="Helical" evidence="6">
    <location>
        <begin position="211"/>
        <end position="232"/>
    </location>
</feature>
<dbReference type="EMBL" id="CP012332">
    <property type="protein sequence ID" value="AKU91945.1"/>
    <property type="molecule type" value="Genomic_DNA"/>
</dbReference>
<dbReference type="PANTHER" id="PTHR39087">
    <property type="entry name" value="UPF0104 MEMBRANE PROTEIN MJ1595"/>
    <property type="match status" value="1"/>
</dbReference>
<gene>
    <name evidence="7" type="ORF">AKJ08_2332</name>
</gene>
<dbReference type="RefSeq" id="WP_050726179.1">
    <property type="nucleotide sequence ID" value="NZ_CP012332.1"/>
</dbReference>
<feature type="transmembrane region" description="Helical" evidence="6">
    <location>
        <begin position="111"/>
        <end position="132"/>
    </location>
</feature>
<name>A0A0K1PEK5_9BACT</name>
<sequence length="324" mass="33703">MSPKALRGLVAFAVSGALVAFLLSRLDLASAFERFRSADPAWLVAAAALSLVVLFLRGIRFSSLSDRARLPLTTAAVAVQVFLNRVTPFRLGELSLPWLLGRHAGEDGARALVRLLLVRLVDLLVVAGAVVVAAASRAGSGGPALLPTAALLGLLLAVLFTFRRWLSPLLNLIRRAVALAGLGKVGAIDRVLSRLAGAASDGDALRPRQRVTVALTSLGVFVVQMAMFAAILRAFGIGLPVEALALGGAVAQAGAAVPVASVGTFGTQEASWVAGYVWAGLPMEDAIVTAIASQLLTLLFAALFALPAWLWLERRPPVAAAEAK</sequence>
<dbReference type="Proteomes" id="UP000055590">
    <property type="component" value="Chromosome"/>
</dbReference>
<dbReference type="KEGG" id="vin:AKJ08_2332"/>
<evidence type="ECO:0000313" key="7">
    <source>
        <dbReference type="EMBL" id="AKU91945.1"/>
    </source>
</evidence>
<feature type="transmembrane region" description="Helical" evidence="6">
    <location>
        <begin position="41"/>
        <end position="59"/>
    </location>
</feature>
<evidence type="ECO:0008006" key="9">
    <source>
        <dbReference type="Google" id="ProtNLM"/>
    </source>
</evidence>
<feature type="transmembrane region" description="Helical" evidence="6">
    <location>
        <begin position="286"/>
        <end position="312"/>
    </location>
</feature>
<dbReference type="AlphaFoldDB" id="A0A0K1PEK5"/>
<dbReference type="PANTHER" id="PTHR39087:SF2">
    <property type="entry name" value="UPF0104 MEMBRANE PROTEIN MJ1595"/>
    <property type="match status" value="1"/>
</dbReference>
<feature type="transmembrane region" description="Helical" evidence="6">
    <location>
        <begin position="144"/>
        <end position="162"/>
    </location>
</feature>
<reference evidence="7 8" key="1">
    <citation type="submission" date="2015-08" db="EMBL/GenBank/DDBJ databases">
        <authorList>
            <person name="Babu N.S."/>
            <person name="Beckwith C.J."/>
            <person name="Beseler K.G."/>
            <person name="Brison A."/>
            <person name="Carone J.V."/>
            <person name="Caskin T.P."/>
            <person name="Diamond M."/>
            <person name="Durham M.E."/>
            <person name="Foxe J.M."/>
            <person name="Go M."/>
            <person name="Henderson B.A."/>
            <person name="Jones I.B."/>
            <person name="McGettigan J.A."/>
            <person name="Micheletti S.J."/>
            <person name="Nasrallah M.E."/>
            <person name="Ortiz D."/>
            <person name="Piller C.R."/>
            <person name="Privatt S.R."/>
            <person name="Schneider S.L."/>
            <person name="Sharp S."/>
            <person name="Smith T.C."/>
            <person name="Stanton J.D."/>
            <person name="Ullery H.E."/>
            <person name="Wilson R.J."/>
            <person name="Serrano M.G."/>
            <person name="Buck G."/>
            <person name="Lee V."/>
            <person name="Wang Y."/>
            <person name="Carvalho R."/>
            <person name="Voegtly L."/>
            <person name="Shi R."/>
            <person name="Duckworth R."/>
            <person name="Johnson A."/>
            <person name="Loviza R."/>
            <person name="Walstead R."/>
            <person name="Shah Z."/>
            <person name="Kiflezghi M."/>
            <person name="Wade K."/>
            <person name="Ball S.L."/>
            <person name="Bradley K.W."/>
            <person name="Asai D.J."/>
            <person name="Bowman C.A."/>
            <person name="Russell D.A."/>
            <person name="Pope W.H."/>
            <person name="Jacobs-Sera D."/>
            <person name="Hendrix R.W."/>
            <person name="Hatfull G.F."/>
        </authorList>
    </citation>
    <scope>NUCLEOTIDE SEQUENCE [LARGE SCALE GENOMIC DNA]</scope>
    <source>
        <strain evidence="7 8">DSM 27710</strain>
    </source>
</reference>
<evidence type="ECO:0000256" key="4">
    <source>
        <dbReference type="ARBA" id="ARBA00022989"/>
    </source>
</evidence>
<accession>A0A0K1PEK5</accession>
<evidence type="ECO:0000313" key="8">
    <source>
        <dbReference type="Proteomes" id="UP000055590"/>
    </source>
</evidence>
<evidence type="ECO:0000256" key="2">
    <source>
        <dbReference type="ARBA" id="ARBA00022475"/>
    </source>
</evidence>
<dbReference type="InterPro" id="IPR022791">
    <property type="entry name" value="L-PG_synthase/AglD"/>
</dbReference>
<proteinExistence type="predicted"/>
<dbReference type="Pfam" id="PF03706">
    <property type="entry name" value="LPG_synthase_TM"/>
    <property type="match status" value="1"/>
</dbReference>
<keyword evidence="4 6" id="KW-1133">Transmembrane helix</keyword>
<keyword evidence="2" id="KW-1003">Cell membrane</keyword>
<evidence type="ECO:0000256" key="6">
    <source>
        <dbReference type="SAM" id="Phobius"/>
    </source>
</evidence>